<accession>A0AAD8EVT3</accession>
<feature type="non-terminal residue" evidence="2">
    <location>
        <position position="59"/>
    </location>
</feature>
<keyword evidence="3" id="KW-1185">Reference proteome</keyword>
<sequence>MPKVGPSLGLDGSVTSVTPYVEGADGSPPAAILIRPVQAWNKIPSPPPSSLQLPDRSSN</sequence>
<evidence type="ECO:0000313" key="2">
    <source>
        <dbReference type="EMBL" id="KAK0042242.1"/>
    </source>
</evidence>
<proteinExistence type="predicted"/>
<evidence type="ECO:0000256" key="1">
    <source>
        <dbReference type="SAM" id="MobiDB-lite"/>
    </source>
</evidence>
<reference evidence="2" key="2">
    <citation type="submission" date="2023-04" db="EMBL/GenBank/DDBJ databases">
        <authorList>
            <person name="Bu L."/>
            <person name="Lu L."/>
            <person name="Laidemitt M.R."/>
            <person name="Zhang S.M."/>
            <person name="Mutuku M."/>
            <person name="Mkoji G."/>
            <person name="Steinauer M."/>
            <person name="Loker E.S."/>
        </authorList>
    </citation>
    <scope>NUCLEOTIDE SEQUENCE</scope>
    <source>
        <strain evidence="2">KasaAsao</strain>
        <tissue evidence="2">Whole Snail</tissue>
    </source>
</reference>
<comment type="caution">
    <text evidence="2">The sequence shown here is derived from an EMBL/GenBank/DDBJ whole genome shotgun (WGS) entry which is preliminary data.</text>
</comment>
<organism evidence="2 3">
    <name type="scientific">Biomphalaria pfeifferi</name>
    <name type="common">Bloodfluke planorb</name>
    <name type="synonym">Freshwater snail</name>
    <dbReference type="NCBI Taxonomy" id="112525"/>
    <lineage>
        <taxon>Eukaryota</taxon>
        <taxon>Metazoa</taxon>
        <taxon>Spiralia</taxon>
        <taxon>Lophotrochozoa</taxon>
        <taxon>Mollusca</taxon>
        <taxon>Gastropoda</taxon>
        <taxon>Heterobranchia</taxon>
        <taxon>Euthyneura</taxon>
        <taxon>Panpulmonata</taxon>
        <taxon>Hygrophila</taxon>
        <taxon>Lymnaeoidea</taxon>
        <taxon>Planorbidae</taxon>
        <taxon>Biomphalaria</taxon>
    </lineage>
</organism>
<dbReference type="Proteomes" id="UP001233172">
    <property type="component" value="Unassembled WGS sequence"/>
</dbReference>
<reference evidence="2" key="1">
    <citation type="journal article" date="2023" name="PLoS Negl. Trop. Dis.">
        <title>A genome sequence for Biomphalaria pfeifferi, the major vector snail for the human-infecting parasite Schistosoma mansoni.</title>
        <authorList>
            <person name="Bu L."/>
            <person name="Lu L."/>
            <person name="Laidemitt M.R."/>
            <person name="Zhang S.M."/>
            <person name="Mutuku M."/>
            <person name="Mkoji G."/>
            <person name="Steinauer M."/>
            <person name="Loker E.S."/>
        </authorList>
    </citation>
    <scope>NUCLEOTIDE SEQUENCE</scope>
    <source>
        <strain evidence="2">KasaAsao</strain>
    </source>
</reference>
<dbReference type="AlphaFoldDB" id="A0AAD8EVT3"/>
<feature type="region of interest" description="Disordered" evidence="1">
    <location>
        <begin position="1"/>
        <end position="27"/>
    </location>
</feature>
<dbReference type="EMBL" id="JASAOG010000246">
    <property type="protein sequence ID" value="KAK0042242.1"/>
    <property type="molecule type" value="Genomic_DNA"/>
</dbReference>
<name>A0AAD8EVT3_BIOPF</name>
<evidence type="ECO:0000313" key="3">
    <source>
        <dbReference type="Proteomes" id="UP001233172"/>
    </source>
</evidence>
<protein>
    <submittedName>
        <fullName evidence="2">Uncharacterized protein</fullName>
    </submittedName>
</protein>
<gene>
    <name evidence="2" type="ORF">Bpfe_028297</name>
</gene>